<protein>
    <submittedName>
        <fullName evidence="1">Unnamed protein product</fullName>
    </submittedName>
</protein>
<name>A0ACB5TKA0_AMBMO</name>
<sequence>MLLLSLSAILLAFYYDETRAATNLPSIPSIESILTRFKNYDQTSGNVAQHDSSNSASQSESYSFQLPSDLQSLKEQYIKANQSQLFQQWDQLTTDQQVKLLTQLKKLAPNPEHFLTEVEKAIELSSSMSTQSDSDQHFKPLPESSYVIQNTVSVDQRNNWENEGYKLISEGKVGLVVLAGGQGSRLGSSEPKGCFDVGLPSHRSLFQLQVERIVKLKQLTSEKTGSQEDVKLPLYVMTSSATHDATKLFFEEHGWFGLPSQDVIFFNQGMLPALSLDGKQFLLESPDRIVESPDGGGGLYKAWHDNGIIEDWLKRGIEHVHVRTISTL</sequence>
<reference evidence="1" key="1">
    <citation type="submission" date="2023-04" db="EMBL/GenBank/DDBJ databases">
        <title>Ambrosiozyma monospora NBRC 10751.</title>
        <authorList>
            <person name="Ichikawa N."/>
            <person name="Sato H."/>
            <person name="Tonouchi N."/>
        </authorList>
    </citation>
    <scope>NUCLEOTIDE SEQUENCE</scope>
    <source>
        <strain evidence="1">NBRC 10751</strain>
    </source>
</reference>
<accession>A0ACB5TKA0</accession>
<comment type="caution">
    <text evidence="1">The sequence shown here is derived from an EMBL/GenBank/DDBJ whole genome shotgun (WGS) entry which is preliminary data.</text>
</comment>
<organism evidence="1 2">
    <name type="scientific">Ambrosiozyma monospora</name>
    <name type="common">Yeast</name>
    <name type="synonym">Endomycopsis monosporus</name>
    <dbReference type="NCBI Taxonomy" id="43982"/>
    <lineage>
        <taxon>Eukaryota</taxon>
        <taxon>Fungi</taxon>
        <taxon>Dikarya</taxon>
        <taxon>Ascomycota</taxon>
        <taxon>Saccharomycotina</taxon>
        <taxon>Pichiomycetes</taxon>
        <taxon>Pichiales</taxon>
        <taxon>Pichiaceae</taxon>
        <taxon>Ambrosiozyma</taxon>
    </lineage>
</organism>
<evidence type="ECO:0000313" key="1">
    <source>
        <dbReference type="EMBL" id="GME90436.1"/>
    </source>
</evidence>
<gene>
    <name evidence="1" type="ORF">Amon02_000870400</name>
</gene>
<dbReference type="Proteomes" id="UP001165064">
    <property type="component" value="Unassembled WGS sequence"/>
</dbReference>
<evidence type="ECO:0000313" key="2">
    <source>
        <dbReference type="Proteomes" id="UP001165064"/>
    </source>
</evidence>
<dbReference type="EMBL" id="BSXS01007823">
    <property type="protein sequence ID" value="GME90436.1"/>
    <property type="molecule type" value="Genomic_DNA"/>
</dbReference>
<keyword evidence="2" id="KW-1185">Reference proteome</keyword>
<proteinExistence type="predicted"/>